<keyword evidence="3" id="KW-0436">Ligase</keyword>
<dbReference type="CDD" id="cd07971">
    <property type="entry name" value="OBF_DNA_ligase_LigD"/>
    <property type="match status" value="1"/>
</dbReference>
<reference evidence="8" key="1">
    <citation type="submission" date="2017-01" db="EMBL/GenBank/DDBJ databases">
        <authorList>
            <person name="Varghese N."/>
            <person name="Submissions S."/>
        </authorList>
    </citation>
    <scope>NUCLEOTIDE SEQUENCE [LARGE SCALE GENOMIC DNA]</scope>
    <source>
        <strain evidence="8">DSM 16176</strain>
    </source>
</reference>
<dbReference type="Gene3D" id="3.30.470.30">
    <property type="entry name" value="DNA ligase/mRNA capping enzyme"/>
    <property type="match status" value="1"/>
</dbReference>
<dbReference type="EC" id="6.5.1.1" evidence="2"/>
<feature type="domain" description="DNA ligase ATP-dependent C-terminal" evidence="6">
    <location>
        <begin position="208"/>
        <end position="297"/>
    </location>
</feature>
<evidence type="ECO:0000313" key="8">
    <source>
        <dbReference type="Proteomes" id="UP000186156"/>
    </source>
</evidence>
<evidence type="ECO:0000259" key="6">
    <source>
        <dbReference type="Pfam" id="PF04679"/>
    </source>
</evidence>
<dbReference type="InterPro" id="IPR016059">
    <property type="entry name" value="DNA_ligase_ATP-dep_CS"/>
</dbReference>
<keyword evidence="8" id="KW-1185">Reference proteome</keyword>
<dbReference type="Proteomes" id="UP000186156">
    <property type="component" value="Unassembled WGS sequence"/>
</dbReference>
<dbReference type="Pfam" id="PF01068">
    <property type="entry name" value="DNA_ligase_A_M"/>
    <property type="match status" value="1"/>
</dbReference>
<name>A0A1N7NEG5_9BACL</name>
<dbReference type="InterPro" id="IPR012340">
    <property type="entry name" value="NA-bd_OB-fold"/>
</dbReference>
<dbReference type="CDD" id="cd07906">
    <property type="entry name" value="Adenylation_DNA_ligase_LigD_LigC"/>
    <property type="match status" value="1"/>
</dbReference>
<dbReference type="RefSeq" id="WP_076347682.1">
    <property type="nucleotide sequence ID" value="NZ_FTOO01000008.1"/>
</dbReference>
<dbReference type="GO" id="GO:0006310">
    <property type="term" value="P:DNA recombination"/>
    <property type="evidence" value="ECO:0007669"/>
    <property type="project" value="InterPro"/>
</dbReference>
<dbReference type="InterPro" id="IPR012310">
    <property type="entry name" value="DNA_ligase_ATP-dep_cent"/>
</dbReference>
<evidence type="ECO:0000256" key="1">
    <source>
        <dbReference type="ARBA" id="ARBA00007572"/>
    </source>
</evidence>
<dbReference type="PANTHER" id="PTHR45674:SF4">
    <property type="entry name" value="DNA LIGASE 1"/>
    <property type="match status" value="1"/>
</dbReference>
<dbReference type="InterPro" id="IPR012309">
    <property type="entry name" value="DNA_ligase_ATP-dep_C"/>
</dbReference>
<dbReference type="InterPro" id="IPR050191">
    <property type="entry name" value="ATP-dep_DNA_ligase"/>
</dbReference>
<evidence type="ECO:0000259" key="5">
    <source>
        <dbReference type="Pfam" id="PF01068"/>
    </source>
</evidence>
<dbReference type="PANTHER" id="PTHR45674">
    <property type="entry name" value="DNA LIGASE 1/3 FAMILY MEMBER"/>
    <property type="match status" value="1"/>
</dbReference>
<accession>A0A1N7NEG5</accession>
<dbReference type="AlphaFoldDB" id="A0A1N7NEG5"/>
<evidence type="ECO:0000256" key="4">
    <source>
        <dbReference type="ARBA" id="ARBA00034003"/>
    </source>
</evidence>
<dbReference type="GO" id="GO:0006281">
    <property type="term" value="P:DNA repair"/>
    <property type="evidence" value="ECO:0007669"/>
    <property type="project" value="InterPro"/>
</dbReference>
<dbReference type="GO" id="GO:0005524">
    <property type="term" value="F:ATP binding"/>
    <property type="evidence" value="ECO:0007669"/>
    <property type="project" value="InterPro"/>
</dbReference>
<feature type="domain" description="ATP-dependent DNA ligase family profile" evidence="5">
    <location>
        <begin position="18"/>
        <end position="191"/>
    </location>
</feature>
<evidence type="ECO:0000313" key="7">
    <source>
        <dbReference type="EMBL" id="SIS96803.1"/>
    </source>
</evidence>
<dbReference type="GO" id="GO:0003910">
    <property type="term" value="F:DNA ligase (ATP) activity"/>
    <property type="evidence" value="ECO:0007669"/>
    <property type="project" value="UniProtKB-EC"/>
</dbReference>
<comment type="similarity">
    <text evidence="1">Belongs to the ATP-dependent DNA ligase family.</text>
</comment>
<gene>
    <name evidence="7" type="ORF">SAMN05421799_10867</name>
</gene>
<comment type="catalytic activity">
    <reaction evidence="4">
        <text>ATP + (deoxyribonucleotide)n-3'-hydroxyl + 5'-phospho-(deoxyribonucleotide)m = (deoxyribonucleotide)n+m + AMP + diphosphate.</text>
        <dbReference type="EC" id="6.5.1.1"/>
    </reaction>
</comment>
<sequence>MPFFRPFEPVSGAEVPSGEGWIAQVKWDGVRAVAEVSASGVEIWNRRGQLRTDRFPEIRAALAPFSGCAFDGEIVALHQGRPDFYRVLRRDRAGSRGEVERLAQEIPVWYAVFDVVRIQGSWVFHWPLAERLAWMVHHVKGVERVLATEPEDDTAALFVATGQLGLEGVVCKRVDSTYLAGGKDGRWIKVKHERNLTAVVGGVVFRDGAPSALMLGLYDDEQALIHVGNAGAGRLSQREWSELSKLAMARPSAHCPFAKVRATPTTCRFVQPAVAVKVRFLEWTEKHTLRHPVLLGWMDEPASPATCAFTQADA</sequence>
<organism evidence="7 8">
    <name type="scientific">Alicyclobacillus vulcanalis</name>
    <dbReference type="NCBI Taxonomy" id="252246"/>
    <lineage>
        <taxon>Bacteria</taxon>
        <taxon>Bacillati</taxon>
        <taxon>Bacillota</taxon>
        <taxon>Bacilli</taxon>
        <taxon>Bacillales</taxon>
        <taxon>Alicyclobacillaceae</taxon>
        <taxon>Alicyclobacillus</taxon>
    </lineage>
</organism>
<proteinExistence type="inferred from homology"/>
<dbReference type="PROSITE" id="PS00697">
    <property type="entry name" value="DNA_LIGASE_A1"/>
    <property type="match status" value="1"/>
</dbReference>
<evidence type="ECO:0000256" key="3">
    <source>
        <dbReference type="ARBA" id="ARBA00022598"/>
    </source>
</evidence>
<dbReference type="STRING" id="252246.SAMN05421799_10867"/>
<protein>
    <recommendedName>
        <fullName evidence="2">DNA ligase (ATP)</fullName>
        <ecNumber evidence="2">6.5.1.1</ecNumber>
    </recommendedName>
</protein>
<evidence type="ECO:0000256" key="2">
    <source>
        <dbReference type="ARBA" id="ARBA00012727"/>
    </source>
</evidence>
<dbReference type="SUPFAM" id="SSF56091">
    <property type="entry name" value="DNA ligase/mRNA capping enzyme, catalytic domain"/>
    <property type="match status" value="1"/>
</dbReference>
<dbReference type="EMBL" id="FTOO01000008">
    <property type="protein sequence ID" value="SIS96803.1"/>
    <property type="molecule type" value="Genomic_DNA"/>
</dbReference>
<dbReference type="Gene3D" id="3.30.1490.70">
    <property type="match status" value="1"/>
</dbReference>
<dbReference type="Gene3D" id="2.40.50.140">
    <property type="entry name" value="Nucleic acid-binding proteins"/>
    <property type="match status" value="1"/>
</dbReference>
<dbReference type="Pfam" id="PF04679">
    <property type="entry name" value="DNA_ligase_A_C"/>
    <property type="match status" value="1"/>
</dbReference>
<dbReference type="OrthoDB" id="9802472at2"/>
<dbReference type="SUPFAM" id="SSF50249">
    <property type="entry name" value="Nucleic acid-binding proteins"/>
    <property type="match status" value="1"/>
</dbReference>